<dbReference type="Proteomes" id="UP000784294">
    <property type="component" value="Unassembled WGS sequence"/>
</dbReference>
<keyword evidence="1" id="KW-0472">Membrane</keyword>
<name>A0A3S5BD21_9PLAT</name>
<evidence type="ECO:0000313" key="3">
    <source>
        <dbReference type="Proteomes" id="UP000784294"/>
    </source>
</evidence>
<evidence type="ECO:0000313" key="2">
    <source>
        <dbReference type="EMBL" id="VEL40986.1"/>
    </source>
</evidence>
<gene>
    <name evidence="2" type="ORF">PXEA_LOCUS34426</name>
</gene>
<proteinExistence type="predicted"/>
<sequence length="129" mass="14787">MPSLVTHCPADVSVKETVGMLDELTGGRPVPRGPSPLVGDICEMSRVQIYYFVLLLFSYLYHYYLSFFSSFLNFIVISYTNLLYVILVHLMFANICMIILYLLRIHLFKSILLSSFVAACSFRENILDI</sequence>
<keyword evidence="1" id="KW-0812">Transmembrane</keyword>
<dbReference type="EMBL" id="CAAALY010267334">
    <property type="protein sequence ID" value="VEL40986.1"/>
    <property type="molecule type" value="Genomic_DNA"/>
</dbReference>
<organism evidence="2 3">
    <name type="scientific">Protopolystoma xenopodis</name>
    <dbReference type="NCBI Taxonomy" id="117903"/>
    <lineage>
        <taxon>Eukaryota</taxon>
        <taxon>Metazoa</taxon>
        <taxon>Spiralia</taxon>
        <taxon>Lophotrochozoa</taxon>
        <taxon>Platyhelminthes</taxon>
        <taxon>Monogenea</taxon>
        <taxon>Polyopisthocotylea</taxon>
        <taxon>Polystomatidea</taxon>
        <taxon>Polystomatidae</taxon>
        <taxon>Protopolystoma</taxon>
    </lineage>
</organism>
<feature type="transmembrane region" description="Helical" evidence="1">
    <location>
        <begin position="82"/>
        <end position="103"/>
    </location>
</feature>
<accession>A0A3S5BD21</accession>
<keyword evidence="1" id="KW-1133">Transmembrane helix</keyword>
<evidence type="ECO:0000256" key="1">
    <source>
        <dbReference type="SAM" id="Phobius"/>
    </source>
</evidence>
<dbReference type="AlphaFoldDB" id="A0A3S5BD21"/>
<comment type="caution">
    <text evidence="2">The sequence shown here is derived from an EMBL/GenBank/DDBJ whole genome shotgun (WGS) entry which is preliminary data.</text>
</comment>
<protein>
    <submittedName>
        <fullName evidence="2">Uncharacterized protein</fullName>
    </submittedName>
</protein>
<reference evidence="2" key="1">
    <citation type="submission" date="2018-11" db="EMBL/GenBank/DDBJ databases">
        <authorList>
            <consortium name="Pathogen Informatics"/>
        </authorList>
    </citation>
    <scope>NUCLEOTIDE SEQUENCE</scope>
</reference>
<feature type="transmembrane region" description="Helical" evidence="1">
    <location>
        <begin position="49"/>
        <end position="76"/>
    </location>
</feature>
<keyword evidence="3" id="KW-1185">Reference proteome</keyword>